<evidence type="ECO:0000313" key="1">
    <source>
        <dbReference type="EMBL" id="RUS28224.1"/>
    </source>
</evidence>
<comment type="caution">
    <text evidence="1">The sequence shown here is derived from an EMBL/GenBank/DDBJ whole genome shotgun (WGS) entry which is preliminary data.</text>
</comment>
<proteinExistence type="predicted"/>
<dbReference type="AlphaFoldDB" id="A0A433QEP6"/>
<sequence length="147" mass="16400">MKTQSLDMIKCFDEVKDGLRDLDKTSMNIKKTEKKIKVVQAITGVSRVATVIGAVLTAIACSAATYCSTRRVHSSDWLHCVLSNKIADILSTKLDSMNLEPRKPVWSVVLRLILARHVGVIRWCRSTSTRFPEGSCCLALRQNTGRH</sequence>
<gene>
    <name evidence="1" type="ORF">BC938DRAFT_482132</name>
</gene>
<keyword evidence="2" id="KW-1185">Reference proteome</keyword>
<evidence type="ECO:0000313" key="2">
    <source>
        <dbReference type="Proteomes" id="UP000274822"/>
    </source>
</evidence>
<protein>
    <submittedName>
        <fullName evidence="1">Uncharacterized protein</fullName>
    </submittedName>
</protein>
<reference evidence="1 2" key="1">
    <citation type="journal article" date="2018" name="New Phytol.">
        <title>Phylogenomics of Endogonaceae and evolution of mycorrhizas within Mucoromycota.</title>
        <authorList>
            <person name="Chang Y."/>
            <person name="Desiro A."/>
            <person name="Na H."/>
            <person name="Sandor L."/>
            <person name="Lipzen A."/>
            <person name="Clum A."/>
            <person name="Barry K."/>
            <person name="Grigoriev I.V."/>
            <person name="Martin F.M."/>
            <person name="Stajich J.E."/>
            <person name="Smith M.E."/>
            <person name="Bonito G."/>
            <person name="Spatafora J.W."/>
        </authorList>
    </citation>
    <scope>NUCLEOTIDE SEQUENCE [LARGE SCALE GENOMIC DNA]</scope>
    <source>
        <strain evidence="1 2">AD002</strain>
    </source>
</reference>
<name>A0A433QEP6_9FUNG</name>
<dbReference type="Proteomes" id="UP000274822">
    <property type="component" value="Unassembled WGS sequence"/>
</dbReference>
<organism evidence="1 2">
    <name type="scientific">Jimgerdemannia flammicorona</name>
    <dbReference type="NCBI Taxonomy" id="994334"/>
    <lineage>
        <taxon>Eukaryota</taxon>
        <taxon>Fungi</taxon>
        <taxon>Fungi incertae sedis</taxon>
        <taxon>Mucoromycota</taxon>
        <taxon>Mucoromycotina</taxon>
        <taxon>Endogonomycetes</taxon>
        <taxon>Endogonales</taxon>
        <taxon>Endogonaceae</taxon>
        <taxon>Jimgerdemannia</taxon>
    </lineage>
</organism>
<dbReference type="EMBL" id="RBNJ01006946">
    <property type="protein sequence ID" value="RUS28224.1"/>
    <property type="molecule type" value="Genomic_DNA"/>
</dbReference>
<accession>A0A433QEP6</accession>